<gene>
    <name evidence="2" type="ORF">F2P81_015031</name>
</gene>
<organism evidence="2 3">
    <name type="scientific">Scophthalmus maximus</name>
    <name type="common">Turbot</name>
    <name type="synonym">Psetta maxima</name>
    <dbReference type="NCBI Taxonomy" id="52904"/>
    <lineage>
        <taxon>Eukaryota</taxon>
        <taxon>Metazoa</taxon>
        <taxon>Chordata</taxon>
        <taxon>Craniata</taxon>
        <taxon>Vertebrata</taxon>
        <taxon>Euteleostomi</taxon>
        <taxon>Actinopterygii</taxon>
        <taxon>Neopterygii</taxon>
        <taxon>Teleostei</taxon>
        <taxon>Neoteleostei</taxon>
        <taxon>Acanthomorphata</taxon>
        <taxon>Carangaria</taxon>
        <taxon>Pleuronectiformes</taxon>
        <taxon>Pleuronectoidei</taxon>
        <taxon>Scophthalmidae</taxon>
        <taxon>Scophthalmus</taxon>
    </lineage>
</organism>
<protein>
    <submittedName>
        <fullName evidence="2">Uncharacterized protein</fullName>
    </submittedName>
</protein>
<evidence type="ECO:0000313" key="2">
    <source>
        <dbReference type="EMBL" id="KAF0032741.1"/>
    </source>
</evidence>
<accession>A0A6A4SNT4</accession>
<feature type="region of interest" description="Disordered" evidence="1">
    <location>
        <begin position="38"/>
        <end position="67"/>
    </location>
</feature>
<evidence type="ECO:0000256" key="1">
    <source>
        <dbReference type="SAM" id="MobiDB-lite"/>
    </source>
</evidence>
<name>A0A6A4SNT4_SCOMX</name>
<dbReference type="Proteomes" id="UP000438429">
    <property type="component" value="Unassembled WGS sequence"/>
</dbReference>
<dbReference type="AlphaFoldDB" id="A0A6A4SNT4"/>
<sequence length="67" mass="7736">MKPMRHIGSWVFYCESRNRKLAVYISRVLTDDLAQERSLGEIPPPPLQTTPSRCRLVRSPKRSSPPE</sequence>
<proteinExistence type="predicted"/>
<evidence type="ECO:0000313" key="3">
    <source>
        <dbReference type="Proteomes" id="UP000438429"/>
    </source>
</evidence>
<dbReference type="EMBL" id="VEVO01000013">
    <property type="protein sequence ID" value="KAF0032741.1"/>
    <property type="molecule type" value="Genomic_DNA"/>
</dbReference>
<reference evidence="2 3" key="1">
    <citation type="submission" date="2019-06" db="EMBL/GenBank/DDBJ databases">
        <title>Draft genomes of female and male turbot (Scophthalmus maximus).</title>
        <authorList>
            <person name="Xu H."/>
            <person name="Xu X.-W."/>
            <person name="Shao C."/>
            <person name="Chen S."/>
        </authorList>
    </citation>
    <scope>NUCLEOTIDE SEQUENCE [LARGE SCALE GENOMIC DNA]</scope>
    <source>
        <strain evidence="2">Ysfricsl-2016a</strain>
        <tissue evidence="2">Blood</tissue>
    </source>
</reference>
<comment type="caution">
    <text evidence="2">The sequence shown here is derived from an EMBL/GenBank/DDBJ whole genome shotgun (WGS) entry which is preliminary data.</text>
</comment>